<dbReference type="RefSeq" id="WP_210026238.1">
    <property type="nucleotide sequence ID" value="NZ_JAGINU010000001.1"/>
</dbReference>
<dbReference type="PROSITE" id="PS00061">
    <property type="entry name" value="ADH_SHORT"/>
    <property type="match status" value="1"/>
</dbReference>
<name>A0ABS4VQM5_9PSEU</name>
<keyword evidence="3" id="KW-1185">Reference proteome</keyword>
<evidence type="ECO:0000313" key="3">
    <source>
        <dbReference type="Proteomes" id="UP001519295"/>
    </source>
</evidence>
<comment type="similarity">
    <text evidence="1">Belongs to the short-chain dehydrogenases/reductases (SDR) family.</text>
</comment>
<organism evidence="2 3">
    <name type="scientific">Pseudonocardia parietis</name>
    <dbReference type="NCBI Taxonomy" id="570936"/>
    <lineage>
        <taxon>Bacteria</taxon>
        <taxon>Bacillati</taxon>
        <taxon>Actinomycetota</taxon>
        <taxon>Actinomycetes</taxon>
        <taxon>Pseudonocardiales</taxon>
        <taxon>Pseudonocardiaceae</taxon>
        <taxon>Pseudonocardia</taxon>
    </lineage>
</organism>
<dbReference type="SUPFAM" id="SSF51735">
    <property type="entry name" value="NAD(P)-binding Rossmann-fold domains"/>
    <property type="match status" value="1"/>
</dbReference>
<dbReference type="InterPro" id="IPR036291">
    <property type="entry name" value="NAD(P)-bd_dom_sf"/>
</dbReference>
<dbReference type="EC" id="1.1.1.125" evidence="2"/>
<gene>
    <name evidence="2" type="ORF">JOF36_001916</name>
</gene>
<comment type="caution">
    <text evidence="2">The sequence shown here is derived from an EMBL/GenBank/DDBJ whole genome shotgun (WGS) entry which is preliminary data.</text>
</comment>
<reference evidence="2 3" key="1">
    <citation type="submission" date="2021-03" db="EMBL/GenBank/DDBJ databases">
        <title>Sequencing the genomes of 1000 actinobacteria strains.</title>
        <authorList>
            <person name="Klenk H.-P."/>
        </authorList>
    </citation>
    <scope>NUCLEOTIDE SEQUENCE [LARGE SCALE GENOMIC DNA]</scope>
    <source>
        <strain evidence="2 3">DSM 45256</strain>
    </source>
</reference>
<dbReference type="GO" id="GO:0008678">
    <property type="term" value="F:2-deoxy-D-gluconate 3-dehydrogenase activity"/>
    <property type="evidence" value="ECO:0007669"/>
    <property type="project" value="UniProtKB-EC"/>
</dbReference>
<dbReference type="PRINTS" id="PR00081">
    <property type="entry name" value="GDHRDH"/>
</dbReference>
<evidence type="ECO:0000256" key="1">
    <source>
        <dbReference type="ARBA" id="ARBA00006484"/>
    </source>
</evidence>
<accession>A0ABS4VQM5</accession>
<keyword evidence="2" id="KW-0560">Oxidoreductase</keyword>
<dbReference type="PANTHER" id="PTHR42760">
    <property type="entry name" value="SHORT-CHAIN DEHYDROGENASES/REDUCTASES FAMILY MEMBER"/>
    <property type="match status" value="1"/>
</dbReference>
<dbReference type="NCBIfam" id="NF005559">
    <property type="entry name" value="PRK07231.1"/>
    <property type="match status" value="1"/>
</dbReference>
<dbReference type="Proteomes" id="UP001519295">
    <property type="component" value="Unassembled WGS sequence"/>
</dbReference>
<dbReference type="EMBL" id="JAGINU010000001">
    <property type="protein sequence ID" value="MBP2366220.1"/>
    <property type="molecule type" value="Genomic_DNA"/>
</dbReference>
<dbReference type="InterPro" id="IPR002347">
    <property type="entry name" value="SDR_fam"/>
</dbReference>
<dbReference type="Gene3D" id="3.40.50.720">
    <property type="entry name" value="NAD(P)-binding Rossmann-like Domain"/>
    <property type="match status" value="1"/>
</dbReference>
<dbReference type="InterPro" id="IPR020904">
    <property type="entry name" value="Sc_DH/Rdtase_CS"/>
</dbReference>
<proteinExistence type="inferred from homology"/>
<sequence>MDFDLEGKVAIVTGASRGLGRAAAEALAAEGVRVLAVARTTPDLEKLRAGDPDRIAIATVDMRSADEVAALADLAVERFGRLDIVVNNAGIAPAGKFSEQPQAQWDEVFDVNVRAPAVLSRAAGRHLLAQRSGKIINVASTSGVNGKPILVSYSASKGAVLQFTKALAAEWGRFGVQVTAIAPGAFETDAQSAVLEDPETLTRRLRKIPAGRMGRTDEFGPLVCYLASPLSDFMTGSVVVFDGGEVNKL</sequence>
<dbReference type="Pfam" id="PF13561">
    <property type="entry name" value="adh_short_C2"/>
    <property type="match status" value="1"/>
</dbReference>
<evidence type="ECO:0000313" key="2">
    <source>
        <dbReference type="EMBL" id="MBP2366220.1"/>
    </source>
</evidence>
<protein>
    <submittedName>
        <fullName evidence="2">2-deoxy-D-gluconate 3-dehydrogenase</fullName>
        <ecNumber evidence="2">1.1.1.125</ecNumber>
    </submittedName>
</protein>
<dbReference type="PRINTS" id="PR00080">
    <property type="entry name" value="SDRFAMILY"/>
</dbReference>